<sequence>MDFRFGTLGNFGLPNPHHWPACRRRSEPCLFKSGAGIGKHGGWIVARTRPARRDADGRMTAGAGQHRIKPCHDPVATLGRNQVIDAVTPGGKPGRPDPADQVARPQHVTQRFRRFANDRRRRLGARRAARLYPANGEHGANPLLDIEPVKPPIGLRKKTRQRPQARFGVERITLATTGDIEQAHDERAQMRADRGQKFRFRCGEPPVSRAAPCQERGADRSSGRHVAEIDRNGDRFAPRHVGKADAVGVIGQNGLGSRQRRDRTSDNTDARIGEFRCQQGAGGRAGGRRIRQSGQAFDHAHQAVEALRISAACRTGIRIRVRRKICPIRHGCVFAGSGKQRITTGLTGATLLSMVAPTQDTERLPMDHTQLAAAVTAAWERRDQLSPAYQGSDREAVSDALARLDRGELRVAEPGPGGWVVHQWLKQAILMSFRLLPNRTMPGAGGAPVFDKVPMKFGDWDDARFAAAGIRAVPGAVVRHSAHVGRNTVLMPCFINVGARVGEDTMIDTWSTVGSCAQVGRNCHISGGVGIGGVLEPLQANPVIIEDDCFIGARSEVAEGVIVERGAVLSMGVFLGASTRIVDRTTGEVIYGRVPAYSVVVPGTMPGKPLPDGTPGPSLACAVIVKRVDAQTRSKTAINELLRA</sequence>
<dbReference type="Pfam" id="PF14602">
    <property type="entry name" value="Hexapep_2"/>
    <property type="match status" value="1"/>
</dbReference>
<comment type="catalytic activity">
    <reaction evidence="9">
        <text>(S)-2,3,4,5-tetrahydrodipicolinate + succinyl-CoA + H2O = (S)-2-succinylamino-6-oxoheptanedioate + CoA</text>
        <dbReference type="Rhea" id="RHEA:17325"/>
        <dbReference type="ChEBI" id="CHEBI:15377"/>
        <dbReference type="ChEBI" id="CHEBI:15685"/>
        <dbReference type="ChEBI" id="CHEBI:16845"/>
        <dbReference type="ChEBI" id="CHEBI:57287"/>
        <dbReference type="ChEBI" id="CHEBI:57292"/>
        <dbReference type="EC" id="2.3.1.117"/>
    </reaction>
</comment>
<feature type="binding site" evidence="9">
    <location>
        <position position="508"/>
    </location>
    <ligand>
        <name>substrate</name>
    </ligand>
</feature>
<feature type="binding site" evidence="9">
    <location>
        <position position="471"/>
    </location>
    <ligand>
        <name>substrate</name>
    </ligand>
</feature>
<dbReference type="eggNOG" id="COG2171">
    <property type="taxonomic scope" value="Bacteria"/>
</dbReference>
<evidence type="ECO:0000256" key="9">
    <source>
        <dbReference type="HAMAP-Rule" id="MF_00811"/>
    </source>
</evidence>
<keyword evidence="6 9" id="KW-0220">Diaminopimelate biosynthesis</keyword>
<dbReference type="InterPro" id="IPR023180">
    <property type="entry name" value="THP_succinylTrfase_dom1"/>
</dbReference>
<dbReference type="SUPFAM" id="SSF51161">
    <property type="entry name" value="Trimeric LpxA-like enzymes"/>
    <property type="match status" value="1"/>
</dbReference>
<protein>
    <recommendedName>
        <fullName evidence="9">2,3,4,5-tetrahydropyridine-2,6-dicarboxylate N-succinyltransferase</fullName>
        <ecNumber evidence="9">2.3.1.117</ecNumber>
    </recommendedName>
    <alternativeName>
        <fullName evidence="9">Tetrahydrodipicolinate N-succinyltransferase</fullName>
        <shortName evidence="9">THDP succinyltransferase</shortName>
        <shortName evidence="9">THP succinyltransferase</shortName>
        <shortName evidence="9">Tetrahydropicolinate succinylase</shortName>
    </alternativeName>
</protein>
<dbReference type="UniPathway" id="UPA00034">
    <property type="reaction ID" value="UER00019"/>
</dbReference>
<dbReference type="PANTHER" id="PTHR43300">
    <property type="entry name" value="ACETYLTRANSFERASE"/>
    <property type="match status" value="1"/>
</dbReference>
<organism evidence="12 13">
    <name type="scientific">Acidiphilium cryptum (strain JF-5)</name>
    <dbReference type="NCBI Taxonomy" id="349163"/>
    <lineage>
        <taxon>Bacteria</taxon>
        <taxon>Pseudomonadati</taxon>
        <taxon>Pseudomonadota</taxon>
        <taxon>Alphaproteobacteria</taxon>
        <taxon>Acetobacterales</taxon>
        <taxon>Acidocellaceae</taxon>
        <taxon>Acidiphilium</taxon>
    </lineage>
</organism>
<keyword evidence="5 9" id="KW-0677">Repeat</keyword>
<dbReference type="NCBIfam" id="TIGR00965">
    <property type="entry name" value="dapD"/>
    <property type="match status" value="1"/>
</dbReference>
<dbReference type="Pfam" id="PF14805">
    <property type="entry name" value="THDPS_N_2"/>
    <property type="match status" value="1"/>
</dbReference>
<evidence type="ECO:0000256" key="2">
    <source>
        <dbReference type="ARBA" id="ARBA00022490"/>
    </source>
</evidence>
<dbReference type="InterPro" id="IPR005664">
    <property type="entry name" value="DapD_Trfase_Hexpep_rpt_fam"/>
</dbReference>
<keyword evidence="4 9" id="KW-0808">Transferase</keyword>
<dbReference type="Proteomes" id="UP000000245">
    <property type="component" value="Chromosome"/>
</dbReference>
<feature type="compositionally biased region" description="Basic and acidic residues" evidence="10">
    <location>
        <begin position="216"/>
        <end position="225"/>
    </location>
</feature>
<proteinExistence type="inferred from homology"/>
<reference evidence="12 13" key="1">
    <citation type="submission" date="2007-05" db="EMBL/GenBank/DDBJ databases">
        <title>Complete sequence of chromosome of Acidiphilium cryptum JF-5.</title>
        <authorList>
            <consortium name="US DOE Joint Genome Institute"/>
            <person name="Copeland A."/>
            <person name="Lucas S."/>
            <person name="Lapidus A."/>
            <person name="Barry K."/>
            <person name="Detter J.C."/>
            <person name="Glavina del Rio T."/>
            <person name="Hammon N."/>
            <person name="Israni S."/>
            <person name="Dalin E."/>
            <person name="Tice H."/>
            <person name="Pitluck S."/>
            <person name="Sims D."/>
            <person name="Brettin T."/>
            <person name="Bruce D."/>
            <person name="Han C."/>
            <person name="Schmutz J."/>
            <person name="Larimer F."/>
            <person name="Land M."/>
            <person name="Hauser L."/>
            <person name="Kyrpides N."/>
            <person name="Kim E."/>
            <person name="Magnuson T."/>
            <person name="Richardson P."/>
        </authorList>
    </citation>
    <scope>NUCLEOTIDE SEQUENCE [LARGE SCALE GENOMIC DNA]</scope>
    <source>
        <strain evidence="12 13">JF-5</strain>
    </source>
</reference>
<dbReference type="Gene3D" id="2.160.10.10">
    <property type="entry name" value="Hexapeptide repeat proteins"/>
    <property type="match status" value="1"/>
</dbReference>
<keyword evidence="8 9" id="KW-0012">Acyltransferase</keyword>
<dbReference type="NCBIfam" id="NF008808">
    <property type="entry name" value="PRK11830.1"/>
    <property type="match status" value="1"/>
</dbReference>
<keyword evidence="7 9" id="KW-0457">Lysine biosynthesis</keyword>
<dbReference type="InterPro" id="IPR011004">
    <property type="entry name" value="Trimer_LpxA-like_sf"/>
</dbReference>
<accession>A5FYQ6</accession>
<keyword evidence="3 9" id="KW-0028">Amino-acid biosynthesis</keyword>
<name>A5FYQ6_ACICJ</name>
<comment type="similarity">
    <text evidence="1 9">Belongs to the transferase hexapeptide repeat family.</text>
</comment>
<comment type="pathway">
    <text evidence="9">Amino-acid biosynthesis; L-lysine biosynthesis via DAP pathway; LL-2,6-diaminopimelate from (S)-tetrahydrodipicolinate (succinylase route): step 1/3.</text>
</comment>
<dbReference type="Pfam" id="PF00132">
    <property type="entry name" value="Hexapep"/>
    <property type="match status" value="1"/>
</dbReference>
<keyword evidence="13" id="KW-1185">Reference proteome</keyword>
<comment type="subcellular location">
    <subcellularLocation>
        <location evidence="9">Cytoplasm</location>
    </subcellularLocation>
</comment>
<dbReference type="InterPro" id="IPR037133">
    <property type="entry name" value="THP_succinylTrfase_N_sf"/>
</dbReference>
<dbReference type="Gene3D" id="1.10.166.10">
    <property type="entry name" value="Tetrahydrodipicolinate-N-succinyltransferase, N-terminal domain"/>
    <property type="match status" value="1"/>
</dbReference>
<keyword evidence="2 9" id="KW-0963">Cytoplasm</keyword>
<dbReference type="GO" id="GO:0019877">
    <property type="term" value="P:diaminopimelate biosynthetic process"/>
    <property type="evidence" value="ECO:0007669"/>
    <property type="project" value="UniProtKB-UniRule"/>
</dbReference>
<evidence type="ECO:0000256" key="7">
    <source>
        <dbReference type="ARBA" id="ARBA00023154"/>
    </source>
</evidence>
<dbReference type="STRING" id="349163.Acry_1530"/>
<gene>
    <name evidence="9" type="primary">dapD</name>
    <name evidence="12" type="ordered locus">Acry_1530</name>
</gene>
<dbReference type="GO" id="GO:0009089">
    <property type="term" value="P:lysine biosynthetic process via diaminopimelate"/>
    <property type="evidence" value="ECO:0007669"/>
    <property type="project" value="UniProtKB-UniRule"/>
</dbReference>
<dbReference type="GO" id="GO:0005737">
    <property type="term" value="C:cytoplasm"/>
    <property type="evidence" value="ECO:0007669"/>
    <property type="project" value="UniProtKB-SubCell"/>
</dbReference>
<comment type="subunit">
    <text evidence="9">Homotrimer.</text>
</comment>
<evidence type="ECO:0000256" key="1">
    <source>
        <dbReference type="ARBA" id="ARBA00007274"/>
    </source>
</evidence>
<dbReference type="HOGENOM" id="CLU_424926_0_0_5"/>
<evidence type="ECO:0000313" key="13">
    <source>
        <dbReference type="Proteomes" id="UP000000245"/>
    </source>
</evidence>
<dbReference type="EC" id="2.3.1.117" evidence="9"/>
<dbReference type="KEGG" id="acr:Acry_1530"/>
<dbReference type="EMBL" id="CP000697">
    <property type="protein sequence ID" value="ABQ30738.1"/>
    <property type="molecule type" value="Genomic_DNA"/>
</dbReference>
<evidence type="ECO:0000313" key="12">
    <source>
        <dbReference type="EMBL" id="ABQ30738.1"/>
    </source>
</evidence>
<evidence type="ECO:0000256" key="8">
    <source>
        <dbReference type="ARBA" id="ARBA00023315"/>
    </source>
</evidence>
<evidence type="ECO:0000259" key="11">
    <source>
        <dbReference type="Pfam" id="PF14805"/>
    </source>
</evidence>
<dbReference type="AlphaFoldDB" id="A5FYQ6"/>
<feature type="region of interest" description="Disordered" evidence="10">
    <location>
        <begin position="54"/>
        <end position="73"/>
    </location>
</feature>
<feature type="domain" description="Tetrahydrodipicolinate-N-succinyltransferase chain A" evidence="11">
    <location>
        <begin position="371"/>
        <end position="435"/>
    </location>
</feature>
<evidence type="ECO:0000256" key="5">
    <source>
        <dbReference type="ARBA" id="ARBA00022737"/>
    </source>
</evidence>
<evidence type="ECO:0000256" key="6">
    <source>
        <dbReference type="ARBA" id="ARBA00022915"/>
    </source>
</evidence>
<dbReference type="GO" id="GO:0008666">
    <property type="term" value="F:2,3,4,5-tetrahydropyridine-2,6-dicarboxylate N-succinyltransferase activity"/>
    <property type="evidence" value="ECO:0007669"/>
    <property type="project" value="UniProtKB-UniRule"/>
</dbReference>
<feature type="region of interest" description="Disordered" evidence="10">
    <location>
        <begin position="202"/>
        <end position="225"/>
    </location>
</feature>
<dbReference type="HAMAP" id="MF_00811">
    <property type="entry name" value="DapD"/>
    <property type="match status" value="1"/>
</dbReference>
<dbReference type="PANTHER" id="PTHR43300:SF10">
    <property type="entry name" value="2,3,4,5-TETRAHYDROPYRIDINE-2,6-DICARBOXYLATE N-ACETYLTRANSFERASE"/>
    <property type="match status" value="1"/>
</dbReference>
<dbReference type="CDD" id="cd03350">
    <property type="entry name" value="LbH_THP_succinylT"/>
    <property type="match status" value="1"/>
</dbReference>
<evidence type="ECO:0000256" key="10">
    <source>
        <dbReference type="SAM" id="MobiDB-lite"/>
    </source>
</evidence>
<dbReference type="InterPro" id="IPR050179">
    <property type="entry name" value="Trans_hexapeptide_repeat"/>
</dbReference>
<dbReference type="InterPro" id="IPR001451">
    <property type="entry name" value="Hexapep"/>
</dbReference>
<evidence type="ECO:0000256" key="3">
    <source>
        <dbReference type="ARBA" id="ARBA00022605"/>
    </source>
</evidence>
<evidence type="ECO:0000256" key="4">
    <source>
        <dbReference type="ARBA" id="ARBA00022679"/>
    </source>
</evidence>